<organism evidence="1 2">
    <name type="scientific">Desulfopila aestuarii DSM 18488</name>
    <dbReference type="NCBI Taxonomy" id="1121416"/>
    <lineage>
        <taxon>Bacteria</taxon>
        <taxon>Pseudomonadati</taxon>
        <taxon>Thermodesulfobacteriota</taxon>
        <taxon>Desulfobulbia</taxon>
        <taxon>Desulfobulbales</taxon>
        <taxon>Desulfocapsaceae</taxon>
        <taxon>Desulfopila</taxon>
    </lineage>
</organism>
<sequence length="137" mass="14866">MIQMTSSAAKAMTEFFQNRESSPVRISLLTGGCGIRFFGISTDARKQEDQCYQIEGYTIMVDPALMHEYGPITIDSDGFAFRLSGSGIVPPNACGTCAFGCSPTGKMRCNGICKSCETPCAKGRRMRARRKLAAAKM</sequence>
<name>A0A1M7XYL4_9BACT</name>
<evidence type="ECO:0000313" key="1">
    <source>
        <dbReference type="EMBL" id="SHO44148.1"/>
    </source>
</evidence>
<dbReference type="Proteomes" id="UP000184603">
    <property type="component" value="Unassembled WGS sequence"/>
</dbReference>
<dbReference type="STRING" id="1121416.SAMN02745220_00670"/>
<reference evidence="1 2" key="1">
    <citation type="submission" date="2016-12" db="EMBL/GenBank/DDBJ databases">
        <authorList>
            <person name="Song W.-J."/>
            <person name="Kurnit D.M."/>
        </authorList>
    </citation>
    <scope>NUCLEOTIDE SEQUENCE [LARGE SCALE GENOMIC DNA]</scope>
    <source>
        <strain evidence="1 2">DSM 18488</strain>
    </source>
</reference>
<evidence type="ECO:0000313" key="2">
    <source>
        <dbReference type="Proteomes" id="UP000184603"/>
    </source>
</evidence>
<dbReference type="InterPro" id="IPR035903">
    <property type="entry name" value="HesB-like_dom_sf"/>
</dbReference>
<dbReference type="EMBL" id="FRFE01000002">
    <property type="protein sequence ID" value="SHO44148.1"/>
    <property type="molecule type" value="Genomic_DNA"/>
</dbReference>
<protein>
    <submittedName>
        <fullName evidence="1">Fe-S cluster assembly iron-binding protein IscA</fullName>
    </submittedName>
</protein>
<gene>
    <name evidence="1" type="ORF">SAMN02745220_00670</name>
</gene>
<accession>A0A1M7XYL4</accession>
<proteinExistence type="predicted"/>
<keyword evidence="2" id="KW-1185">Reference proteome</keyword>
<dbReference type="Gene3D" id="2.60.300.12">
    <property type="entry name" value="HesB-like domain"/>
    <property type="match status" value="1"/>
</dbReference>
<dbReference type="AlphaFoldDB" id="A0A1M7XYL4"/>
<dbReference type="SUPFAM" id="SSF89360">
    <property type="entry name" value="HesB-like domain"/>
    <property type="match status" value="1"/>
</dbReference>